<dbReference type="Gene3D" id="3.60.10.10">
    <property type="entry name" value="Endonuclease/exonuclease/phosphatase"/>
    <property type="match status" value="1"/>
</dbReference>
<name>A0A8K0CJ29_IGNLU</name>
<reference evidence="2" key="1">
    <citation type="submission" date="2019-08" db="EMBL/GenBank/DDBJ databases">
        <title>The genome of the North American firefly Photinus pyralis.</title>
        <authorList>
            <consortium name="Photinus pyralis genome working group"/>
            <person name="Fallon T.R."/>
            <person name="Sander Lower S.E."/>
            <person name="Weng J.-K."/>
        </authorList>
    </citation>
    <scope>NUCLEOTIDE SEQUENCE</scope>
    <source>
        <strain evidence="2">TRF0915ILg1</strain>
        <tissue evidence="2">Whole body</tissue>
    </source>
</reference>
<proteinExistence type="predicted"/>
<dbReference type="AlphaFoldDB" id="A0A8K0CJ29"/>
<dbReference type="EMBL" id="VTPC01089958">
    <property type="protein sequence ID" value="KAF2885408.1"/>
    <property type="molecule type" value="Genomic_DNA"/>
</dbReference>
<feature type="compositionally biased region" description="Basic and acidic residues" evidence="1">
    <location>
        <begin position="303"/>
        <end position="321"/>
    </location>
</feature>
<feature type="region of interest" description="Disordered" evidence="1">
    <location>
        <begin position="302"/>
        <end position="321"/>
    </location>
</feature>
<accession>A0A8K0CJ29</accession>
<evidence type="ECO:0000313" key="2">
    <source>
        <dbReference type="EMBL" id="KAF2885408.1"/>
    </source>
</evidence>
<sequence>MWSAITDRIANFIRGRRQKRSPIIKNDVTSSTTHSSTMASQITADQVSEFLRSHPDFLERYVMEEVELEQLERWIIRRSQRLKKKPEAAAKNGRKTSLSRWKFCVHADKRQMLQDLTHSLQLKPTKDHVLWELANCICSAVNADGFRQAVTEQEKGHHQEVNKAMAIKEEGLKMQMIHLGKEEELIDEFENSNVDLSLLTEVKMKESGLKVMQNGHDLFHSGMEKHIRGQAGMGCIVKEKRMESINGCEFVNERIMIVVYKISKSEIATVLVINLLGREWWSEDTWKEIELRKVAKGVLNETSKNEGRRGVHDQRQKSKEA</sequence>
<dbReference type="InterPro" id="IPR036691">
    <property type="entry name" value="Endo/exonu/phosph_ase_sf"/>
</dbReference>
<evidence type="ECO:0000256" key="1">
    <source>
        <dbReference type="SAM" id="MobiDB-lite"/>
    </source>
</evidence>
<protein>
    <submittedName>
        <fullName evidence="2">Uncharacterized protein</fullName>
    </submittedName>
</protein>
<evidence type="ECO:0000313" key="3">
    <source>
        <dbReference type="Proteomes" id="UP000801492"/>
    </source>
</evidence>
<comment type="caution">
    <text evidence="2">The sequence shown here is derived from an EMBL/GenBank/DDBJ whole genome shotgun (WGS) entry which is preliminary data.</text>
</comment>
<organism evidence="2 3">
    <name type="scientific">Ignelater luminosus</name>
    <name type="common">Cucubano</name>
    <name type="synonym">Pyrophorus luminosus</name>
    <dbReference type="NCBI Taxonomy" id="2038154"/>
    <lineage>
        <taxon>Eukaryota</taxon>
        <taxon>Metazoa</taxon>
        <taxon>Ecdysozoa</taxon>
        <taxon>Arthropoda</taxon>
        <taxon>Hexapoda</taxon>
        <taxon>Insecta</taxon>
        <taxon>Pterygota</taxon>
        <taxon>Neoptera</taxon>
        <taxon>Endopterygota</taxon>
        <taxon>Coleoptera</taxon>
        <taxon>Polyphaga</taxon>
        <taxon>Elateriformia</taxon>
        <taxon>Elateroidea</taxon>
        <taxon>Elateridae</taxon>
        <taxon>Agrypninae</taxon>
        <taxon>Pyrophorini</taxon>
        <taxon>Ignelater</taxon>
    </lineage>
</organism>
<gene>
    <name evidence="2" type="ORF">ILUMI_20753</name>
</gene>
<keyword evidence="3" id="KW-1185">Reference proteome</keyword>
<dbReference type="Proteomes" id="UP000801492">
    <property type="component" value="Unassembled WGS sequence"/>
</dbReference>
<dbReference type="OrthoDB" id="295473at2759"/>